<dbReference type="EMBL" id="MHQI01000062">
    <property type="protein sequence ID" value="OGZ98575.1"/>
    <property type="molecule type" value="Genomic_DNA"/>
</dbReference>
<evidence type="ECO:0000313" key="2">
    <source>
        <dbReference type="Proteomes" id="UP000179023"/>
    </source>
</evidence>
<dbReference type="STRING" id="1802270.A3C07_03905"/>
<protein>
    <submittedName>
        <fullName evidence="1">Uncharacterized protein</fullName>
    </submittedName>
</protein>
<gene>
    <name evidence="1" type="ORF">A3C07_03905</name>
</gene>
<accession>A0A1G2KGQ4</accession>
<comment type="caution">
    <text evidence="1">The sequence shown here is derived from an EMBL/GenBank/DDBJ whole genome shotgun (WGS) entry which is preliminary data.</text>
</comment>
<evidence type="ECO:0000313" key="1">
    <source>
        <dbReference type="EMBL" id="OGZ98575.1"/>
    </source>
</evidence>
<sequence>MSEIKAPLEYRIAIEIFEDCFPAYFCPLNPGWDRLTLNDVHLLICGFVIGRGYAWRTIRFGNVVAILGGMVDSCTVKSEDTDLHLRKPFSAFFFAQVAL</sequence>
<proteinExistence type="predicted"/>
<reference evidence="1 2" key="1">
    <citation type="journal article" date="2016" name="Nat. Commun.">
        <title>Thousands of microbial genomes shed light on interconnected biogeochemical processes in an aquifer system.</title>
        <authorList>
            <person name="Anantharaman K."/>
            <person name="Brown C.T."/>
            <person name="Hug L.A."/>
            <person name="Sharon I."/>
            <person name="Castelle C.J."/>
            <person name="Probst A.J."/>
            <person name="Thomas B.C."/>
            <person name="Singh A."/>
            <person name="Wilkins M.J."/>
            <person name="Karaoz U."/>
            <person name="Brodie E.L."/>
            <person name="Williams K.H."/>
            <person name="Hubbard S.S."/>
            <person name="Banfield J.F."/>
        </authorList>
    </citation>
    <scope>NUCLEOTIDE SEQUENCE [LARGE SCALE GENOMIC DNA]</scope>
</reference>
<organism evidence="1 2">
    <name type="scientific">Candidatus Sungbacteria bacterium RIFCSPHIGHO2_02_FULL_47_11</name>
    <dbReference type="NCBI Taxonomy" id="1802270"/>
    <lineage>
        <taxon>Bacteria</taxon>
        <taxon>Candidatus Sungiibacteriota</taxon>
    </lineage>
</organism>
<dbReference type="AlphaFoldDB" id="A0A1G2KGQ4"/>
<dbReference type="Proteomes" id="UP000179023">
    <property type="component" value="Unassembled WGS sequence"/>
</dbReference>
<name>A0A1G2KGQ4_9BACT</name>